<proteinExistence type="predicted"/>
<dbReference type="EMBL" id="UZAH01035649">
    <property type="protein sequence ID" value="VDP41914.1"/>
    <property type="molecule type" value="Genomic_DNA"/>
</dbReference>
<evidence type="ECO:0000313" key="1">
    <source>
        <dbReference type="EMBL" id="VDP41914.1"/>
    </source>
</evidence>
<organism evidence="1">
    <name type="scientific">Heligmosomoides polygyrus</name>
    <name type="common">Parasitic roundworm</name>
    <dbReference type="NCBI Taxonomy" id="6339"/>
    <lineage>
        <taxon>Eukaryota</taxon>
        <taxon>Metazoa</taxon>
        <taxon>Ecdysozoa</taxon>
        <taxon>Nematoda</taxon>
        <taxon>Chromadorea</taxon>
        <taxon>Rhabditida</taxon>
        <taxon>Rhabditina</taxon>
        <taxon>Rhabditomorpha</taxon>
        <taxon>Strongyloidea</taxon>
        <taxon>Heligmosomidae</taxon>
        <taxon>Heligmosomoides</taxon>
    </lineage>
</organism>
<reference evidence="1" key="1">
    <citation type="submission" date="2018-11" db="EMBL/GenBank/DDBJ databases">
        <authorList>
            <consortium name="Pathogen Informatics"/>
        </authorList>
    </citation>
    <scope>NUCLEOTIDE SEQUENCE [LARGE SCALE GENOMIC DNA]</scope>
</reference>
<sequence>MQQLVESDLRRLLVNLRRSRACTMPPSPGTCIVWVRCRNWHSGFPVTSPNDRQRRVEVATQLLSFKRTCSWLKSIITGDEKWCRQRQEEQTLG</sequence>
<dbReference type="OrthoDB" id="8189826at2759"/>
<gene>
    <name evidence="1" type="ORF">HPBE_LOCUS23939</name>
</gene>
<protein>
    <submittedName>
        <fullName evidence="1">Uncharacterized protein</fullName>
    </submittedName>
</protein>
<accession>A0A3P8EBF0</accession>
<dbReference type="AlphaFoldDB" id="A0A3P8EBF0"/>
<name>A0A3P8EBF0_HELPZ</name>